<protein>
    <submittedName>
        <fullName evidence="1">Uncharacterized protein</fullName>
    </submittedName>
</protein>
<sequence>LQSLGYDTPVTKSVPDSYTTLADATLIDGTERQPKIVIRWARCGMLVGVGEHRYEVEVAWTGATTDYRSYSRNHEVHTFGDPRRFRHPLTQ</sequence>
<proteinExistence type="predicted"/>
<dbReference type="AlphaFoldDB" id="A0A1W9Z569"/>
<comment type="caution">
    <text evidence="1">The sequence shown here is derived from an EMBL/GenBank/DDBJ whole genome shotgun (WGS) entry which is preliminary data.</text>
</comment>
<feature type="non-terminal residue" evidence="1">
    <location>
        <position position="1"/>
    </location>
</feature>
<organism evidence="1 2">
    <name type="scientific">Mycobacterium arosiense ATCC BAA-1401 = DSM 45069</name>
    <dbReference type="NCBI Taxonomy" id="1265311"/>
    <lineage>
        <taxon>Bacteria</taxon>
        <taxon>Bacillati</taxon>
        <taxon>Actinomycetota</taxon>
        <taxon>Actinomycetes</taxon>
        <taxon>Mycobacteriales</taxon>
        <taxon>Mycobacteriaceae</taxon>
        <taxon>Mycobacterium</taxon>
        <taxon>Mycobacterium avium complex (MAC)</taxon>
    </lineage>
</organism>
<name>A0A1W9Z569_MYCAI</name>
<keyword evidence="2" id="KW-1185">Reference proteome</keyword>
<accession>A0A1W9Z569</accession>
<reference evidence="1 2" key="1">
    <citation type="submission" date="2016-12" db="EMBL/GenBank/DDBJ databases">
        <title>The new phylogeny of genus Mycobacterium.</title>
        <authorList>
            <person name="Tortoli E."/>
            <person name="Trovato A."/>
            <person name="Cirillo D.M."/>
        </authorList>
    </citation>
    <scope>NUCLEOTIDE SEQUENCE [LARGE SCALE GENOMIC DNA]</scope>
    <source>
        <strain evidence="1 2">DSM 45069</strain>
    </source>
</reference>
<evidence type="ECO:0000313" key="2">
    <source>
        <dbReference type="Proteomes" id="UP000192707"/>
    </source>
</evidence>
<gene>
    <name evidence="1" type="ORF">BST14_27545</name>
</gene>
<dbReference type="EMBL" id="MVHG01000154">
    <property type="protein sequence ID" value="ORA07475.1"/>
    <property type="molecule type" value="Genomic_DNA"/>
</dbReference>
<evidence type="ECO:0000313" key="1">
    <source>
        <dbReference type="EMBL" id="ORA07475.1"/>
    </source>
</evidence>
<dbReference type="Proteomes" id="UP000192707">
    <property type="component" value="Unassembled WGS sequence"/>
</dbReference>